<feature type="short sequence motif" description="Histidine triad motif" evidence="1">
    <location>
        <begin position="95"/>
        <end position="99"/>
    </location>
</feature>
<dbReference type="InterPro" id="IPR011146">
    <property type="entry name" value="HIT-like"/>
</dbReference>
<organism evidence="3 4">
    <name type="scientific">Vibrio ulleungensis</name>
    <dbReference type="NCBI Taxonomy" id="2807619"/>
    <lineage>
        <taxon>Bacteria</taxon>
        <taxon>Pseudomonadati</taxon>
        <taxon>Pseudomonadota</taxon>
        <taxon>Gammaproteobacteria</taxon>
        <taxon>Vibrionales</taxon>
        <taxon>Vibrionaceae</taxon>
        <taxon>Vibrio</taxon>
    </lineage>
</organism>
<feature type="domain" description="HIT" evidence="2">
    <location>
        <begin position="5"/>
        <end position="110"/>
    </location>
</feature>
<reference evidence="3 4" key="1">
    <citation type="submission" date="2021-02" db="EMBL/GenBank/DDBJ databases">
        <authorList>
            <person name="Park J.-S."/>
        </authorList>
    </citation>
    <scope>NUCLEOTIDE SEQUENCE [LARGE SCALE GENOMIC DNA]</scope>
    <source>
        <strain evidence="3 4">188UL20-2</strain>
    </source>
</reference>
<dbReference type="InterPro" id="IPR036265">
    <property type="entry name" value="HIT-like_sf"/>
</dbReference>
<evidence type="ECO:0000313" key="4">
    <source>
        <dbReference type="Proteomes" id="UP000809621"/>
    </source>
</evidence>
<dbReference type="EMBL" id="JAFEUM010000001">
    <property type="protein sequence ID" value="MBM7034900.1"/>
    <property type="molecule type" value="Genomic_DNA"/>
</dbReference>
<comment type="caution">
    <text evidence="3">The sequence shown here is derived from an EMBL/GenBank/DDBJ whole genome shotgun (WGS) entry which is preliminary data.</text>
</comment>
<dbReference type="Proteomes" id="UP000809621">
    <property type="component" value="Unassembled WGS sequence"/>
</dbReference>
<gene>
    <name evidence="3" type="ORF">JQC93_00665</name>
</gene>
<sequence length="136" mass="15386">MKTTIVQDICEGRIDAAVVYRSDLVIAFADHDPINHGHLLICPVEPYESLMDLPTHVDSEIQRVAKLLYARVMEHYQPDGISFIQNNGAFNELTHYHLHLFPRYHGDKFGWSSSGLGVQSIADIKKQIAPLCIEKT</sequence>
<proteinExistence type="predicted"/>
<dbReference type="Pfam" id="PF01230">
    <property type="entry name" value="HIT"/>
    <property type="match status" value="1"/>
</dbReference>
<dbReference type="PROSITE" id="PS51084">
    <property type="entry name" value="HIT_2"/>
    <property type="match status" value="1"/>
</dbReference>
<accession>A0ABS2HBB9</accession>
<dbReference type="PRINTS" id="PR00332">
    <property type="entry name" value="HISTRIAD"/>
</dbReference>
<evidence type="ECO:0000259" key="2">
    <source>
        <dbReference type="PROSITE" id="PS51084"/>
    </source>
</evidence>
<dbReference type="Gene3D" id="3.30.428.10">
    <property type="entry name" value="HIT-like"/>
    <property type="match status" value="1"/>
</dbReference>
<keyword evidence="4" id="KW-1185">Reference proteome</keyword>
<dbReference type="InterPro" id="IPR001310">
    <property type="entry name" value="Histidine_triad_HIT"/>
</dbReference>
<dbReference type="PANTHER" id="PTHR46648">
    <property type="entry name" value="HIT FAMILY PROTEIN 1"/>
    <property type="match status" value="1"/>
</dbReference>
<evidence type="ECO:0000313" key="3">
    <source>
        <dbReference type="EMBL" id="MBM7034900.1"/>
    </source>
</evidence>
<evidence type="ECO:0000256" key="1">
    <source>
        <dbReference type="PROSITE-ProRule" id="PRU00464"/>
    </source>
</evidence>
<dbReference type="RefSeq" id="WP_205156554.1">
    <property type="nucleotide sequence ID" value="NZ_JAFEUM010000001.1"/>
</dbReference>
<dbReference type="PANTHER" id="PTHR46648:SF1">
    <property type="entry name" value="ADENOSINE 5'-MONOPHOSPHORAMIDASE HNT1"/>
    <property type="match status" value="1"/>
</dbReference>
<name>A0ABS2HBB9_9VIBR</name>
<protein>
    <submittedName>
        <fullName evidence="3">HIT family protein</fullName>
    </submittedName>
</protein>
<dbReference type="SUPFAM" id="SSF54197">
    <property type="entry name" value="HIT-like"/>
    <property type="match status" value="1"/>
</dbReference>